<dbReference type="HOGENOM" id="CLU_003729_0_0_6"/>
<dbReference type="InterPro" id="IPR046673">
    <property type="entry name" value="ToxA_N"/>
</dbReference>
<dbReference type="KEGG" id="ppi:YSA_04228"/>
<dbReference type="PATRIC" id="fig|231023.4.peg.2039"/>
<dbReference type="Pfam" id="PF20178">
    <property type="entry name" value="ToxA_N"/>
    <property type="match status" value="1"/>
</dbReference>
<evidence type="ECO:0000313" key="5">
    <source>
        <dbReference type="Proteomes" id="UP000005268"/>
    </source>
</evidence>
<evidence type="ECO:0000256" key="1">
    <source>
        <dbReference type="SAM" id="Coils"/>
    </source>
</evidence>
<keyword evidence="1" id="KW-0175">Coiled coil</keyword>
<dbReference type="EMBL" id="CP003588">
    <property type="protein sequence ID" value="AFK69053.1"/>
    <property type="molecule type" value="Genomic_DNA"/>
</dbReference>
<organism evidence="4 5">
    <name type="scientific">Pseudomonas putida ND6</name>
    <dbReference type="NCBI Taxonomy" id="231023"/>
    <lineage>
        <taxon>Bacteria</taxon>
        <taxon>Pseudomonadati</taxon>
        <taxon>Pseudomonadota</taxon>
        <taxon>Gammaproteobacteria</taxon>
        <taxon>Pseudomonadales</taxon>
        <taxon>Pseudomonadaceae</taxon>
        <taxon>Pseudomonas</taxon>
    </lineage>
</organism>
<reference evidence="4 5" key="1">
    <citation type="journal article" date="2012" name="J. Bacteriol.">
        <title>Complete Genome Sequence of the Naphthalene-Degrading Pseudomonas putida Strain ND6.</title>
        <authorList>
            <person name="Li S."/>
            <person name="Zhao H."/>
            <person name="Li Y."/>
            <person name="Niu S."/>
            <person name="Cai B."/>
        </authorList>
    </citation>
    <scope>NUCLEOTIDE SEQUENCE [LARGE SCALE GENOMIC DNA]</scope>
    <source>
        <strain evidence="4 5">ND6</strain>
    </source>
</reference>
<name>I3UU82_PSEPU</name>
<feature type="region of interest" description="Disordered" evidence="2">
    <location>
        <begin position="1350"/>
        <end position="1369"/>
    </location>
</feature>
<gene>
    <name evidence="4" type="ORF">YSA_04228</name>
</gene>
<dbReference type="Proteomes" id="UP000005268">
    <property type="component" value="Chromosome"/>
</dbReference>
<feature type="domain" description="Dermonecrotic toxin N-terminal" evidence="3">
    <location>
        <begin position="380"/>
        <end position="611"/>
    </location>
</feature>
<feature type="coiled-coil region" evidence="1">
    <location>
        <begin position="940"/>
        <end position="967"/>
    </location>
</feature>
<accession>I3UU82</accession>
<protein>
    <recommendedName>
        <fullName evidence="3">Dermonecrotic toxin N-terminal domain-containing protein</fullName>
    </recommendedName>
</protein>
<proteinExistence type="predicted"/>
<sequence length="1571" mass="175236">MWFIPQRVLVMPATHAHNLNHAVAAQFASRPTFRQVAGEQIMKVILEHYPLVGVHRPEMTSAAPLYLMSMQPDGVWHPQPLVDVVLQALLEAKPLDLTPAGDYRLSLNPPRRFFAIESSFETAEGDLIEPARLTDGLNALLPMLLWHFQQAQIDYWNGDATIDRDLWLQQLLRANLLDGLKDEALDDEQRKLLRDLMMGNRTGLDVQLVRVALREGKDTFHELLPGLLITASSEVRELTLWCSPEGLVRSFDAQAAFGSALQMQMAGRYRFDELSWQGLTVEGDAFALYSALLLEILLERVARLRWSAIDSVDQLEHYCHLACDPASFFAEFSDYGSGGLGLALPKGLSRADTDSQTAYLQAMLDLSLLQQRTPAQGIQDGLPDLHTYAATRLREEMLHDHPVDANYFPDDLILTVESFVSDGHGLGFGQKTGDKKLTLTQLAIGRLDATAGGVVTHIAHRENQLIMKWMTIDYVRELVQRVDIGSSYPRHVQSMIDRSASRAEHISAFAIRWRITLMFDAARARAVKRLDKFAYGALAEFCRSGQEGAAAVRIAPLAFKRSPTSERVDVAHGFYVIEIIELGVHLLYCPLYTEKALIQFGSAQALLDAISRPGALQDSVLLWIEQAQRAVYDNGGFREPHLPQWLLDPYTLPEKPQPVQLALQFWARDVDRQMFEAKGRMLLELADRSAMSNSEVRWRLVTAFSWELLNVVFPVLPGPLTSVAWLYIGMRSLINDVHGLASSHFDERIQAMVDVLNNTLLALIHLQTPKLAAPPVSGDLPPSLLQGPAAGDGIELANLSTATREPSVSVDSLQAMANTHLDFSWRGAGGLNGLSSAQRGQMRALAASVSLEGRKPQTQGVAAGLVRIGDDFYVSLDGNVYRVSLDNAAFRIIGSDGTVGPYLMRDGDVWHLNNSRLHGGNDRSGELARERLRKKLSGPIAKAQAEIERLILAAEAATEDFNALSEQIVGLRDPVRKVEDRLQKAPPTDPDERAQFEQATALFKLKFQQLQEQTNTLRNQRLPLNERLFLGYLEAERNITYVLDKSSASTHVGSVRDQRILLGQVRKNLISFGMFFIDELLALGGFREYDQLTNALNDAPPEKQAELYVRFRTMLEKLLEEQPRIINVSSQLDRLLAITDIDMQVPYINSTLTVSSIIASRKTTTINIRFFQAMGLVELALQWHKGTPTQHYMIFRHALASQRLRVAAQTHHLLMFCDLPVAERIEVLQSAWDEYLAAILNAERIKTLGSKLIDVQRLEAYKQQMVELKTIAGEALVEAMREQADGQVRGTRRAVYSRKSLQVAHTRAGQIVIGSEAVVDGQAVLQVVAAFNKSALHRFQKQGNTWVEEVAAGEPEQPSRTSTPESERNNRELAEAMLAQNENVIAQARALVAKDADDMGLMSMLDGQINEVAELREQLSDANAEHALLAGMDDALIQLRQARRDCLVALYSKTRYPGSRGLNFLHQQGLLAVEYVGPRQVVSDGYLDEYRISLLRAPGESRGKPLWAAHFHFADSQAAPTAFGKGHLKLWSQRKMGYREQMKAASEGQVLSIYRGNLTYAQAKDVIPFNL</sequence>
<evidence type="ECO:0000259" key="3">
    <source>
        <dbReference type="Pfam" id="PF20178"/>
    </source>
</evidence>
<evidence type="ECO:0000256" key="2">
    <source>
        <dbReference type="SAM" id="MobiDB-lite"/>
    </source>
</evidence>
<evidence type="ECO:0000313" key="4">
    <source>
        <dbReference type="EMBL" id="AFK69053.1"/>
    </source>
</evidence>